<name>A0ABN2R8V2_9MICO</name>
<reference evidence="2 3" key="1">
    <citation type="journal article" date="2019" name="Int. J. Syst. Evol. Microbiol.">
        <title>The Global Catalogue of Microorganisms (GCM) 10K type strain sequencing project: providing services to taxonomists for standard genome sequencing and annotation.</title>
        <authorList>
            <consortium name="The Broad Institute Genomics Platform"/>
            <consortium name="The Broad Institute Genome Sequencing Center for Infectious Disease"/>
            <person name="Wu L."/>
            <person name="Ma J."/>
        </authorList>
    </citation>
    <scope>NUCLEOTIDE SEQUENCE [LARGE SCALE GENOMIC DNA]</scope>
    <source>
        <strain evidence="2 3">JCM 15628</strain>
    </source>
</reference>
<comment type="caution">
    <text evidence="2">The sequence shown here is derived from an EMBL/GenBank/DDBJ whole genome shotgun (WGS) entry which is preliminary data.</text>
</comment>
<sequence>MPLTAEPDLRLAEPVMLRTVTSVAASGIGGGQRALGRHVARDRPPTLHAASVGGRRGRPAEAGETEVRRA</sequence>
<evidence type="ECO:0000256" key="1">
    <source>
        <dbReference type="SAM" id="MobiDB-lite"/>
    </source>
</evidence>
<dbReference type="EMBL" id="BAAAPU010000001">
    <property type="protein sequence ID" value="GAA1965286.1"/>
    <property type="molecule type" value="Genomic_DNA"/>
</dbReference>
<keyword evidence="3" id="KW-1185">Reference proteome</keyword>
<protein>
    <submittedName>
        <fullName evidence="2">Uncharacterized protein</fullName>
    </submittedName>
</protein>
<accession>A0ABN2R8V2</accession>
<evidence type="ECO:0000313" key="3">
    <source>
        <dbReference type="Proteomes" id="UP001500013"/>
    </source>
</evidence>
<gene>
    <name evidence="2" type="ORF">GCM10009817_01340</name>
</gene>
<feature type="region of interest" description="Disordered" evidence="1">
    <location>
        <begin position="28"/>
        <end position="70"/>
    </location>
</feature>
<evidence type="ECO:0000313" key="2">
    <source>
        <dbReference type="EMBL" id="GAA1965286.1"/>
    </source>
</evidence>
<proteinExistence type="predicted"/>
<feature type="compositionally biased region" description="Basic and acidic residues" evidence="1">
    <location>
        <begin position="58"/>
        <end position="70"/>
    </location>
</feature>
<dbReference type="Proteomes" id="UP001500013">
    <property type="component" value="Unassembled WGS sequence"/>
</dbReference>
<organism evidence="2 3">
    <name type="scientific">Terrabacter lapilli</name>
    <dbReference type="NCBI Taxonomy" id="436231"/>
    <lineage>
        <taxon>Bacteria</taxon>
        <taxon>Bacillati</taxon>
        <taxon>Actinomycetota</taxon>
        <taxon>Actinomycetes</taxon>
        <taxon>Micrococcales</taxon>
        <taxon>Intrasporangiaceae</taxon>
        <taxon>Terrabacter</taxon>
    </lineage>
</organism>